<sequence length="34" mass="3885">LQFGCASGLQQNWLGWLHNFPSNNITICFCTFSH</sequence>
<dbReference type="Ensembl" id="ENSCSAT00000018701.1">
    <property type="protein sequence ID" value="ENSCSAP00000018144.1"/>
    <property type="gene ID" value="ENSCSAG00000018611.1"/>
</dbReference>
<proteinExistence type="predicted"/>
<reference evidence="1" key="3">
    <citation type="submission" date="2025-09" db="UniProtKB">
        <authorList>
            <consortium name="Ensembl"/>
        </authorList>
    </citation>
    <scope>IDENTIFICATION</scope>
</reference>
<name>A0A0D9SBA5_CHLSB</name>
<dbReference type="Bgee" id="ENSCSAG00000018611">
    <property type="expression patterns" value="Expressed in prefrontal cortex and 6 other cell types or tissues"/>
</dbReference>
<reference evidence="1" key="2">
    <citation type="submission" date="2025-08" db="UniProtKB">
        <authorList>
            <consortium name="Ensembl"/>
        </authorList>
    </citation>
    <scope>IDENTIFICATION</scope>
</reference>
<organism evidence="1 2">
    <name type="scientific">Chlorocebus sabaeus</name>
    <name type="common">Green monkey</name>
    <name type="synonym">Simia sabaea</name>
    <dbReference type="NCBI Taxonomy" id="60711"/>
    <lineage>
        <taxon>Eukaryota</taxon>
        <taxon>Metazoa</taxon>
        <taxon>Chordata</taxon>
        <taxon>Craniata</taxon>
        <taxon>Vertebrata</taxon>
        <taxon>Euteleostomi</taxon>
        <taxon>Mammalia</taxon>
        <taxon>Eutheria</taxon>
        <taxon>Euarchontoglires</taxon>
        <taxon>Primates</taxon>
        <taxon>Haplorrhini</taxon>
        <taxon>Catarrhini</taxon>
        <taxon>Cercopithecidae</taxon>
        <taxon>Cercopithecinae</taxon>
        <taxon>Chlorocebus</taxon>
    </lineage>
</organism>
<accession>A0A0D9SBA5</accession>
<evidence type="ECO:0000313" key="2">
    <source>
        <dbReference type="Proteomes" id="UP000029965"/>
    </source>
</evidence>
<reference evidence="1 2" key="1">
    <citation type="submission" date="2014-03" db="EMBL/GenBank/DDBJ databases">
        <authorList>
            <person name="Warren W."/>
            <person name="Wilson R.K."/>
        </authorList>
    </citation>
    <scope>NUCLEOTIDE SEQUENCE</scope>
</reference>
<dbReference type="AlphaFoldDB" id="A0A0D9SBA5"/>
<evidence type="ECO:0000313" key="1">
    <source>
        <dbReference type="Ensembl" id="ENSCSAP00000018144.1"/>
    </source>
</evidence>
<protein>
    <submittedName>
        <fullName evidence="1">Uncharacterized protein</fullName>
    </submittedName>
</protein>
<dbReference type="EMBL" id="AQIB01114956">
    <property type="status" value="NOT_ANNOTATED_CDS"/>
    <property type="molecule type" value="Genomic_DNA"/>
</dbReference>
<dbReference type="eggNOG" id="ENOG502TF3Y">
    <property type="taxonomic scope" value="Eukaryota"/>
</dbReference>
<dbReference type="Proteomes" id="UP000029965">
    <property type="component" value="Chromosome 8"/>
</dbReference>
<keyword evidence="2" id="KW-1185">Reference proteome</keyword>